<dbReference type="EMBL" id="JAPMKU010000001">
    <property type="protein sequence ID" value="MCX7467435.1"/>
    <property type="molecule type" value="Genomic_DNA"/>
</dbReference>
<evidence type="ECO:0000256" key="1">
    <source>
        <dbReference type="SAM" id="MobiDB-lite"/>
    </source>
</evidence>
<sequence>MPSLSLAKKTIAAAALIAPLSMGMVACGSNGEDAASESTSSTSSTTSTSPSTSTTTSTSTETSTSTTSSTTSTESEESPAPTSEETSVTAPAPAPQQDQAAAIAAAAANLPSPKPAAPVQGGRPANPEEAQAIEDLVRRVAWAPTLRGYLSNILDNTCSVSLQANGGREAYDLNELPDIPMELIPELQGRKAEVKSVTDIMVEGNTASATVTASAGDRVDTGTMRFMKEGGAWKLCD</sequence>
<evidence type="ECO:0008006" key="5">
    <source>
        <dbReference type="Google" id="ProtNLM"/>
    </source>
</evidence>
<feature type="region of interest" description="Disordered" evidence="1">
    <location>
        <begin position="30"/>
        <end position="103"/>
    </location>
</feature>
<feature type="chain" id="PRO_5040346348" description="Secreted protein" evidence="2">
    <location>
        <begin position="27"/>
        <end position="237"/>
    </location>
</feature>
<feature type="compositionally biased region" description="Low complexity" evidence="1">
    <location>
        <begin position="36"/>
        <end position="103"/>
    </location>
</feature>
<evidence type="ECO:0000313" key="3">
    <source>
        <dbReference type="EMBL" id="MCX7467435.1"/>
    </source>
</evidence>
<dbReference type="RefSeq" id="WP_200254378.1">
    <property type="nucleotide sequence ID" value="NZ_JAENIQ020000002.1"/>
</dbReference>
<comment type="caution">
    <text evidence="3">The sequence shown here is derived from an EMBL/GenBank/DDBJ whole genome shotgun (WGS) entry which is preliminary data.</text>
</comment>
<protein>
    <recommendedName>
        <fullName evidence="5">Secreted protein</fullName>
    </recommendedName>
</protein>
<dbReference type="Proteomes" id="UP001071478">
    <property type="component" value="Unassembled WGS sequence"/>
</dbReference>
<evidence type="ECO:0000256" key="2">
    <source>
        <dbReference type="SAM" id="SignalP"/>
    </source>
</evidence>
<proteinExistence type="predicted"/>
<name>A0A9Q4GKI3_9CORY</name>
<feature type="signal peptide" evidence="2">
    <location>
        <begin position="1"/>
        <end position="26"/>
    </location>
</feature>
<keyword evidence="2" id="KW-0732">Signal</keyword>
<gene>
    <name evidence="3" type="ORF">OS129_00870</name>
</gene>
<reference evidence="3" key="1">
    <citation type="submission" date="2022-11" db="EMBL/GenBank/DDBJ databases">
        <title>Corynebacterium sp. isolated from Penguins.</title>
        <authorList>
            <person name="Sedlar K."/>
            <person name="Svec P."/>
        </authorList>
    </citation>
    <scope>NUCLEOTIDE SEQUENCE</scope>
    <source>
        <strain evidence="3">P7374</strain>
    </source>
</reference>
<accession>A0A9Q4GKI3</accession>
<dbReference type="AlphaFoldDB" id="A0A9Q4GKI3"/>
<evidence type="ECO:0000313" key="4">
    <source>
        <dbReference type="Proteomes" id="UP001071478"/>
    </source>
</evidence>
<organism evidence="3 4">
    <name type="scientific">Corynebacterium pygosceleis</name>
    <dbReference type="NCBI Taxonomy" id="2800406"/>
    <lineage>
        <taxon>Bacteria</taxon>
        <taxon>Bacillati</taxon>
        <taxon>Actinomycetota</taxon>
        <taxon>Actinomycetes</taxon>
        <taxon>Mycobacteriales</taxon>
        <taxon>Corynebacteriaceae</taxon>
        <taxon>Corynebacterium</taxon>
    </lineage>
</organism>